<evidence type="ECO:0000313" key="2">
    <source>
        <dbReference type="EMBL" id="CAE1174559.1"/>
    </source>
</evidence>
<proteinExistence type="predicted"/>
<accession>A0A812BA94</accession>
<organism evidence="2 3">
    <name type="scientific">Acanthosepion pharaonis</name>
    <name type="common">Pharaoh cuttlefish</name>
    <name type="synonym">Sepia pharaonis</name>
    <dbReference type="NCBI Taxonomy" id="158019"/>
    <lineage>
        <taxon>Eukaryota</taxon>
        <taxon>Metazoa</taxon>
        <taxon>Spiralia</taxon>
        <taxon>Lophotrochozoa</taxon>
        <taxon>Mollusca</taxon>
        <taxon>Cephalopoda</taxon>
        <taxon>Coleoidea</taxon>
        <taxon>Decapodiformes</taxon>
        <taxon>Sepiida</taxon>
        <taxon>Sepiina</taxon>
        <taxon>Sepiidae</taxon>
        <taxon>Acanthosepion</taxon>
    </lineage>
</organism>
<keyword evidence="1" id="KW-0472">Membrane</keyword>
<protein>
    <submittedName>
        <fullName evidence="2">Uncharacterized protein</fullName>
    </submittedName>
</protein>
<dbReference type="EMBL" id="CAHIKZ030000438">
    <property type="protein sequence ID" value="CAE1174559.1"/>
    <property type="molecule type" value="Genomic_DNA"/>
</dbReference>
<gene>
    <name evidence="2" type="ORF">SPHA_13151</name>
</gene>
<name>A0A812BA94_ACAPH</name>
<evidence type="ECO:0000313" key="3">
    <source>
        <dbReference type="Proteomes" id="UP000597762"/>
    </source>
</evidence>
<dbReference type="AlphaFoldDB" id="A0A812BA94"/>
<dbReference type="Proteomes" id="UP000597762">
    <property type="component" value="Unassembled WGS sequence"/>
</dbReference>
<keyword evidence="3" id="KW-1185">Reference proteome</keyword>
<keyword evidence="1" id="KW-0812">Transmembrane</keyword>
<reference evidence="2" key="1">
    <citation type="submission" date="2021-01" db="EMBL/GenBank/DDBJ databases">
        <authorList>
            <person name="Li R."/>
            <person name="Bekaert M."/>
        </authorList>
    </citation>
    <scope>NUCLEOTIDE SEQUENCE</scope>
    <source>
        <strain evidence="2">Farmed</strain>
    </source>
</reference>
<evidence type="ECO:0000256" key="1">
    <source>
        <dbReference type="SAM" id="Phobius"/>
    </source>
</evidence>
<feature type="transmembrane region" description="Helical" evidence="1">
    <location>
        <begin position="83"/>
        <end position="104"/>
    </location>
</feature>
<comment type="caution">
    <text evidence="2">The sequence shown here is derived from an EMBL/GenBank/DDBJ whole genome shotgun (WGS) entry which is preliminary data.</text>
</comment>
<sequence length="194" mass="21917">MLLTCLSISHAHTHCALLLLPAFSLLISLSFYSVSLSFYSVSLSFYSVSLSFYSVSLSFYSLILLSHFTLSFYSLILLSHFTLSFYSLILLSHFTLSFYSLILLSHFTLSFYSLILLSHFTVTHLMHSSSSPKTFYSSLNFVSFPPPPPLHNFLCSLLQILILPATILSQLPTQHPSFLPLADLVAKSKEFFFK</sequence>
<feature type="transmembrane region" description="Helical" evidence="1">
    <location>
        <begin position="23"/>
        <end position="45"/>
    </location>
</feature>
<keyword evidence="1" id="KW-1133">Transmembrane helix</keyword>